<keyword evidence="1 4" id="KW-0479">Metal-binding</keyword>
<feature type="binding site" evidence="4">
    <location>
        <position position="285"/>
    </location>
    <ligand>
        <name>Zn(2+)</name>
        <dbReference type="ChEBI" id="CHEBI:29105"/>
        <label>1</label>
        <note>catalytic</note>
    </ligand>
</feature>
<dbReference type="Proteomes" id="UP000638014">
    <property type="component" value="Unassembled WGS sequence"/>
</dbReference>
<evidence type="ECO:0000313" key="7">
    <source>
        <dbReference type="Proteomes" id="UP000638014"/>
    </source>
</evidence>
<dbReference type="GO" id="GO:0046872">
    <property type="term" value="F:metal ion binding"/>
    <property type="evidence" value="ECO:0007669"/>
    <property type="project" value="UniProtKB-KW"/>
</dbReference>
<dbReference type="Gene3D" id="3.20.20.140">
    <property type="entry name" value="Metal-dependent hydrolases"/>
    <property type="match status" value="1"/>
</dbReference>
<evidence type="ECO:0000256" key="4">
    <source>
        <dbReference type="PIRSR" id="PIRSR001238-3"/>
    </source>
</evidence>
<dbReference type="InterPro" id="IPR011059">
    <property type="entry name" value="Metal-dep_hydrolase_composite"/>
</dbReference>
<feature type="binding site" evidence="4">
    <location>
        <position position="195"/>
    </location>
    <ligand>
        <name>Zn(2+)</name>
        <dbReference type="ChEBI" id="CHEBI:29105"/>
        <label>2</label>
        <note>catalytic</note>
    </ligand>
</feature>
<keyword evidence="7" id="KW-1185">Reference proteome</keyword>
<comment type="function">
    <text evidence="1">Catalyzes the hydrolytic cleavage of a subset of L-isoaspartyl (L-beta-aspartyl) dipeptides. Used to degrade proteins damaged by L-isoaspartyl residues formation.</text>
</comment>
<evidence type="ECO:0000259" key="5">
    <source>
        <dbReference type="Pfam" id="PF01979"/>
    </source>
</evidence>
<feature type="active site" description="Proton acceptor" evidence="2">
    <location>
        <position position="285"/>
    </location>
</feature>
<comment type="similarity">
    <text evidence="1">Belongs to the peptidase M38 family.</text>
</comment>
<comment type="cofactor">
    <cofactor evidence="1 4">
        <name>Zn(2+)</name>
        <dbReference type="ChEBI" id="CHEBI:29105"/>
    </cofactor>
    <text evidence="1 4">Binds 2 Zn(2+) ions per subunit.</text>
</comment>
<feature type="domain" description="Amidohydrolase-related" evidence="5">
    <location>
        <begin position="265"/>
        <end position="374"/>
    </location>
</feature>
<dbReference type="RefSeq" id="WP_191143597.1">
    <property type="nucleotide sequence ID" value="NZ_JACXAF010000003.1"/>
</dbReference>
<dbReference type="SUPFAM" id="SSF51338">
    <property type="entry name" value="Composite domain of metallo-dependent hydrolases"/>
    <property type="match status" value="1"/>
</dbReference>
<feature type="binding site" evidence="3">
    <location>
        <begin position="68"/>
        <end position="70"/>
    </location>
    <ligand>
        <name>substrate</name>
    </ligand>
</feature>
<feature type="binding site" evidence="4">
    <location>
        <position position="63"/>
    </location>
    <ligand>
        <name>Zn(2+)</name>
        <dbReference type="ChEBI" id="CHEBI:29105"/>
        <label>1</label>
        <note>catalytic</note>
    </ligand>
</feature>
<dbReference type="EMBL" id="JACXAF010000003">
    <property type="protein sequence ID" value="MBD1388493.1"/>
    <property type="molecule type" value="Genomic_DNA"/>
</dbReference>
<keyword evidence="1 4" id="KW-0862">Zinc</keyword>
<dbReference type="PIRSF" id="PIRSF001238">
    <property type="entry name" value="IadA"/>
    <property type="match status" value="1"/>
</dbReference>
<dbReference type="GO" id="GO:0008798">
    <property type="term" value="F:beta-aspartyl-peptidase activity"/>
    <property type="evidence" value="ECO:0007669"/>
    <property type="project" value="InterPro"/>
</dbReference>
<dbReference type="NCBIfam" id="TIGR01975">
    <property type="entry name" value="isoAsp_dipep"/>
    <property type="match status" value="1"/>
</dbReference>
<evidence type="ECO:0000256" key="3">
    <source>
        <dbReference type="PIRSR" id="PIRSR001238-2"/>
    </source>
</evidence>
<dbReference type="PANTHER" id="PTHR11647:SF1">
    <property type="entry name" value="COLLAPSIN RESPONSE MEDIATOR PROTEIN"/>
    <property type="match status" value="1"/>
</dbReference>
<dbReference type="PANTHER" id="PTHR11647">
    <property type="entry name" value="HYDRANTOINASE/DIHYDROPYRIMIDINASE FAMILY MEMBER"/>
    <property type="match status" value="1"/>
</dbReference>
<evidence type="ECO:0000256" key="1">
    <source>
        <dbReference type="PIRNR" id="PIRNR001238"/>
    </source>
</evidence>
<feature type="binding site" evidence="3">
    <location>
        <position position="130"/>
    </location>
    <ligand>
        <name>substrate</name>
    </ligand>
</feature>
<comment type="caution">
    <text evidence="6">The sequence shown here is derived from an EMBL/GenBank/DDBJ whole genome shotgun (WGS) entry which is preliminary data.</text>
</comment>
<sequence length="389" mass="40490">MLTLLKNAQVYAPEPLGKHDLLIAGGKLIAMEPQLSLSGSVAHRVIDLDGLIVAPGLVDSLVHITGGGGEGSFATRTPEMTLTQATRGGVTTVVGALGTDATTRSLADLVAKARALEEEGISAYCHTGSYQYPVRTITGSVTDDIVLIDKFIGVGEVAISDHRGSHPSVAELVRLASEARVGGMLAGKAGVVSIHVGDGGDQLDPLLAAVANSEIPIRQFYPTHINRNPGLLNSGFRFAEAGGVIDFTTSHNQQIIDDGEVLAAEALALALNRGISVNNLTMSSDGNASLPIFSRDGELVGLEVGRVDSLFGALRQAIKEFDVAIEQALSAVTATPARVLGLADKGRIQVGKDADFICVEPTSFAIDAVWAKGQQLVAAGQPIKKGMFE</sequence>
<evidence type="ECO:0000256" key="2">
    <source>
        <dbReference type="PIRSR" id="PIRSR001238-1"/>
    </source>
</evidence>
<keyword evidence="1" id="KW-0482">Metalloprotease</keyword>
<dbReference type="Gene3D" id="2.30.40.10">
    <property type="entry name" value="Urease, subunit C, domain 1"/>
    <property type="match status" value="1"/>
</dbReference>
<comment type="PTM">
    <text evidence="1">Carboxylation allows a single lysine to coordinate two zinc ions.</text>
</comment>
<reference evidence="6" key="1">
    <citation type="submission" date="2020-09" db="EMBL/GenBank/DDBJ databases">
        <title>A novel bacterium of genus Neiella, isolated from South China Sea.</title>
        <authorList>
            <person name="Huang H."/>
            <person name="Mo K."/>
            <person name="Hu Y."/>
        </authorList>
    </citation>
    <scope>NUCLEOTIDE SEQUENCE</scope>
    <source>
        <strain evidence="6">HB171785</strain>
    </source>
</reference>
<comment type="subcellular location">
    <subcellularLocation>
        <location evidence="1">Cytoplasm</location>
    </subcellularLocation>
</comment>
<dbReference type="SUPFAM" id="SSF51556">
    <property type="entry name" value="Metallo-dependent hydrolases"/>
    <property type="match status" value="1"/>
</dbReference>
<name>A0A8J6QHF1_9GAMM</name>
<evidence type="ECO:0000313" key="6">
    <source>
        <dbReference type="EMBL" id="MBD1388493.1"/>
    </source>
</evidence>
<keyword evidence="1" id="KW-0645">Protease</keyword>
<proteinExistence type="inferred from homology"/>
<dbReference type="GO" id="GO:0006508">
    <property type="term" value="P:proteolysis"/>
    <property type="evidence" value="ECO:0007669"/>
    <property type="project" value="UniProtKB-KW"/>
</dbReference>
<feature type="binding site" evidence="3">
    <location>
        <position position="227"/>
    </location>
    <ligand>
        <name>substrate</name>
    </ligand>
</feature>
<dbReference type="GO" id="GO:0008237">
    <property type="term" value="F:metallopeptidase activity"/>
    <property type="evidence" value="ECO:0007669"/>
    <property type="project" value="UniProtKB-KW"/>
</dbReference>
<feature type="binding site" evidence="4">
    <location>
        <position position="224"/>
    </location>
    <ligand>
        <name>Zn(2+)</name>
        <dbReference type="ChEBI" id="CHEBI:29105"/>
        <label>2</label>
        <note>catalytic</note>
    </ligand>
</feature>
<dbReference type="EC" id="3.4.19.-" evidence="1"/>
<dbReference type="InterPro" id="IPR006680">
    <property type="entry name" value="Amidohydro-rel"/>
</dbReference>
<feature type="binding site" evidence="3">
    <location>
        <position position="289"/>
    </location>
    <ligand>
        <name>substrate</name>
    </ligand>
</feature>
<protein>
    <recommendedName>
        <fullName evidence="1">Isoaspartyl dipeptidase</fullName>
        <ecNumber evidence="1">3.4.19.-</ecNumber>
    </recommendedName>
</protein>
<feature type="binding site" evidence="3">
    <location>
        <position position="99"/>
    </location>
    <ligand>
        <name>substrate</name>
    </ligand>
</feature>
<organism evidence="6 7">
    <name type="scientific">Neiella litorisoli</name>
    <dbReference type="NCBI Taxonomy" id="2771431"/>
    <lineage>
        <taxon>Bacteria</taxon>
        <taxon>Pseudomonadati</taxon>
        <taxon>Pseudomonadota</taxon>
        <taxon>Gammaproteobacteria</taxon>
        <taxon>Alteromonadales</taxon>
        <taxon>Echinimonadaceae</taxon>
        <taxon>Neiella</taxon>
    </lineage>
</organism>
<accession>A0A8J6QHF1</accession>
<feature type="binding site" evidence="3">
    <location>
        <position position="163"/>
    </location>
    <ligand>
        <name>substrate</name>
    </ligand>
</feature>
<dbReference type="GO" id="GO:0016810">
    <property type="term" value="F:hydrolase activity, acting on carbon-nitrogen (but not peptide) bonds"/>
    <property type="evidence" value="ECO:0007669"/>
    <property type="project" value="InterPro"/>
</dbReference>
<dbReference type="InterPro" id="IPR010229">
    <property type="entry name" value="Pept_M38_dipep"/>
</dbReference>
<dbReference type="GO" id="GO:0005737">
    <property type="term" value="C:cytoplasm"/>
    <property type="evidence" value="ECO:0007669"/>
    <property type="project" value="UniProtKB-SubCell"/>
</dbReference>
<dbReference type="InterPro" id="IPR032466">
    <property type="entry name" value="Metal_Hydrolase"/>
</dbReference>
<dbReference type="InterPro" id="IPR050378">
    <property type="entry name" value="Metallo-dep_Hydrolases_sf"/>
</dbReference>
<gene>
    <name evidence="6" type="ORF">IC617_03545</name>
</gene>
<dbReference type="Pfam" id="PF01979">
    <property type="entry name" value="Amidohydro_1"/>
    <property type="match status" value="1"/>
</dbReference>
<dbReference type="AlphaFoldDB" id="A0A8J6QHF1"/>
<keyword evidence="1 6" id="KW-0378">Hydrolase</keyword>